<dbReference type="GO" id="GO:0016758">
    <property type="term" value="F:hexosyltransferase activity"/>
    <property type="evidence" value="ECO:0007669"/>
    <property type="project" value="UniProtKB-ARBA"/>
</dbReference>
<feature type="domain" description="Glycosyltransferase 2-like" evidence="1">
    <location>
        <begin position="11"/>
        <end position="168"/>
    </location>
</feature>
<dbReference type="Gene3D" id="3.90.550.10">
    <property type="entry name" value="Spore Coat Polysaccharide Biosynthesis Protein SpsA, Chain A"/>
    <property type="match status" value="1"/>
</dbReference>
<dbReference type="PANTHER" id="PTHR22916">
    <property type="entry name" value="GLYCOSYLTRANSFERASE"/>
    <property type="match status" value="1"/>
</dbReference>
<evidence type="ECO:0000313" key="3">
    <source>
        <dbReference type="Proteomes" id="UP000199153"/>
    </source>
</evidence>
<dbReference type="Pfam" id="PF00535">
    <property type="entry name" value="Glycos_transf_2"/>
    <property type="match status" value="1"/>
</dbReference>
<keyword evidence="2" id="KW-0808">Transferase</keyword>
<dbReference type="InterPro" id="IPR029044">
    <property type="entry name" value="Nucleotide-diphossugar_trans"/>
</dbReference>
<dbReference type="SUPFAM" id="SSF53448">
    <property type="entry name" value="Nucleotide-diphospho-sugar transferases"/>
    <property type="match status" value="1"/>
</dbReference>
<reference evidence="2 3" key="1">
    <citation type="submission" date="2016-10" db="EMBL/GenBank/DDBJ databases">
        <authorList>
            <person name="de Groot N.N."/>
        </authorList>
    </citation>
    <scope>NUCLEOTIDE SEQUENCE [LARGE SCALE GENOMIC DNA]</scope>
    <source>
        <strain evidence="2 3">DSM 17794</strain>
    </source>
</reference>
<dbReference type="EMBL" id="FOVL01000009">
    <property type="protein sequence ID" value="SFN58053.1"/>
    <property type="molecule type" value="Genomic_DNA"/>
</dbReference>
<dbReference type="Proteomes" id="UP000199153">
    <property type="component" value="Unassembled WGS sequence"/>
</dbReference>
<dbReference type="InterPro" id="IPR001173">
    <property type="entry name" value="Glyco_trans_2-like"/>
</dbReference>
<accession>A0A1I5A6H2</accession>
<dbReference type="AlphaFoldDB" id="A0A1I5A6H2"/>
<protein>
    <submittedName>
        <fullName evidence="2">Glycosyl transferase family 2</fullName>
    </submittedName>
</protein>
<evidence type="ECO:0000259" key="1">
    <source>
        <dbReference type="Pfam" id="PF00535"/>
    </source>
</evidence>
<evidence type="ECO:0000313" key="2">
    <source>
        <dbReference type="EMBL" id="SFN58053.1"/>
    </source>
</evidence>
<proteinExistence type="predicted"/>
<dbReference type="RefSeq" id="WP_175494783.1">
    <property type="nucleotide sequence ID" value="NZ_FOVL01000009.1"/>
</dbReference>
<keyword evidence="3" id="KW-1185">Reference proteome</keyword>
<dbReference type="PANTHER" id="PTHR22916:SF3">
    <property type="entry name" value="UDP-GLCNAC:BETAGAL BETA-1,3-N-ACETYLGLUCOSAMINYLTRANSFERASE-LIKE PROTEIN 1"/>
    <property type="match status" value="1"/>
</dbReference>
<gene>
    <name evidence="2" type="ORF">SAMN05660413_01694</name>
</gene>
<sequence>MKKDPKHPLVSIIVITYNSSKFVLETLESAKDQTYENVELIISDDSSNDNTVEICENWIKENKTRFVRAQLVTAKVNQGIPANCNRGIKNAEGEWIRIVAGDDALLPHSTQKYIDYINEQEDPDIQVLHSNVEWFNGSLSMENKKPLRPLSHFKLNDPTATAEDQFQILLRSNKVLAGTLIIKRAVFNKIGLYDEEPKLWEDRPILLKMTQNGIKLHYLDFCSLKYRKHISSIQKQKNSEKFLPDYIVLKSTYYYKHYLKFLPFFERFTKAVLLQRIIWFDKLYLNKNKFLNKIFFRILGFPWAHISNRYKKKYF</sequence>
<organism evidence="2 3">
    <name type="scientific">Salegentibacter flavus</name>
    <dbReference type="NCBI Taxonomy" id="287099"/>
    <lineage>
        <taxon>Bacteria</taxon>
        <taxon>Pseudomonadati</taxon>
        <taxon>Bacteroidota</taxon>
        <taxon>Flavobacteriia</taxon>
        <taxon>Flavobacteriales</taxon>
        <taxon>Flavobacteriaceae</taxon>
        <taxon>Salegentibacter</taxon>
    </lineage>
</organism>
<dbReference type="STRING" id="287099.SAMN05660413_01694"/>
<name>A0A1I5A6H2_9FLAO</name>